<dbReference type="AlphaFoldDB" id="A0A1X7J9R6"/>
<name>A0A1X7J9R6_9BACT</name>
<dbReference type="Pfam" id="PF13561">
    <property type="entry name" value="adh_short_C2"/>
    <property type="match status" value="1"/>
</dbReference>
<dbReference type="EMBL" id="FXAW01000002">
    <property type="protein sequence ID" value="SMG24064.1"/>
    <property type="molecule type" value="Genomic_DNA"/>
</dbReference>
<accession>A0A1X7J9R6</accession>
<dbReference type="OrthoDB" id="9804774at2"/>
<dbReference type="SUPFAM" id="SSF51735">
    <property type="entry name" value="NAD(P)-binding Rossmann-fold domains"/>
    <property type="match status" value="1"/>
</dbReference>
<evidence type="ECO:0000256" key="1">
    <source>
        <dbReference type="ARBA" id="ARBA00006484"/>
    </source>
</evidence>
<protein>
    <submittedName>
        <fullName evidence="2">3-oxoacyl-[acyl-carrier protein] reductase</fullName>
    </submittedName>
</protein>
<reference evidence="3" key="1">
    <citation type="submission" date="2017-04" db="EMBL/GenBank/DDBJ databases">
        <authorList>
            <person name="Varghese N."/>
            <person name="Submissions S."/>
        </authorList>
    </citation>
    <scope>NUCLEOTIDE SEQUENCE [LARGE SCALE GENOMIC DNA]</scope>
    <source>
        <strain evidence="3">DSM 4125</strain>
    </source>
</reference>
<dbReference type="PRINTS" id="PR00081">
    <property type="entry name" value="GDHRDH"/>
</dbReference>
<comment type="similarity">
    <text evidence="1">Belongs to the short-chain dehydrogenases/reductases (SDR) family.</text>
</comment>
<dbReference type="PANTHER" id="PTHR42879:SF6">
    <property type="entry name" value="NADPH-DEPENDENT REDUCTASE BACG"/>
    <property type="match status" value="1"/>
</dbReference>
<organism evidence="2 3">
    <name type="scientific">Marivirga sericea</name>
    <dbReference type="NCBI Taxonomy" id="1028"/>
    <lineage>
        <taxon>Bacteria</taxon>
        <taxon>Pseudomonadati</taxon>
        <taxon>Bacteroidota</taxon>
        <taxon>Cytophagia</taxon>
        <taxon>Cytophagales</taxon>
        <taxon>Marivirgaceae</taxon>
        <taxon>Marivirga</taxon>
    </lineage>
</organism>
<gene>
    <name evidence="2" type="ORF">SAMN05661096_01439</name>
</gene>
<dbReference type="STRING" id="1028.SAMN05661096_01439"/>
<sequence length="260" mass="28073">MDLNFSGKRVLVGGSTAGIGKAIAHEFAKEGAHVTLIARDKTKLEAVQNELPSTNQEHHILVADYCHPESLREIALEYCAKHQVDILINNTGGPSPGQAHEALGKDYIIAFQQHLICNQYLAQAVIPKMKKKEYGRIINIISTSVRQPIPNLGISNTVRGAVASWSKTISNELGPFGITVNNVLPGATMTGRLEGLIQSKSKSSGKNLNEVSKEMQSKIPTGRFAEPDEIAHAVLFLASEKASYINGVNLPVDGGRLDCI</sequence>
<dbReference type="Proteomes" id="UP000193804">
    <property type="component" value="Unassembled WGS sequence"/>
</dbReference>
<proteinExistence type="inferred from homology"/>
<dbReference type="CDD" id="cd05344">
    <property type="entry name" value="BKR_like_SDR_like"/>
    <property type="match status" value="1"/>
</dbReference>
<dbReference type="RefSeq" id="WP_085516372.1">
    <property type="nucleotide sequence ID" value="NZ_FXAW01000002.1"/>
</dbReference>
<evidence type="ECO:0000313" key="3">
    <source>
        <dbReference type="Proteomes" id="UP000193804"/>
    </source>
</evidence>
<keyword evidence="3" id="KW-1185">Reference proteome</keyword>
<dbReference type="Gene3D" id="3.40.50.720">
    <property type="entry name" value="NAD(P)-binding Rossmann-like Domain"/>
    <property type="match status" value="1"/>
</dbReference>
<dbReference type="PANTHER" id="PTHR42879">
    <property type="entry name" value="3-OXOACYL-(ACYL-CARRIER-PROTEIN) REDUCTASE"/>
    <property type="match status" value="1"/>
</dbReference>
<dbReference type="InterPro" id="IPR002347">
    <property type="entry name" value="SDR_fam"/>
</dbReference>
<evidence type="ECO:0000313" key="2">
    <source>
        <dbReference type="EMBL" id="SMG24064.1"/>
    </source>
</evidence>
<dbReference type="InterPro" id="IPR050259">
    <property type="entry name" value="SDR"/>
</dbReference>
<dbReference type="InterPro" id="IPR036291">
    <property type="entry name" value="NAD(P)-bd_dom_sf"/>
</dbReference>